<evidence type="ECO:0000256" key="2">
    <source>
        <dbReference type="SAM" id="SignalP"/>
    </source>
</evidence>
<evidence type="ECO:0000313" key="4">
    <source>
        <dbReference type="EMBL" id="EDM79750.1"/>
    </source>
</evidence>
<evidence type="ECO:0000256" key="1">
    <source>
        <dbReference type="SAM" id="MobiDB-lite"/>
    </source>
</evidence>
<feature type="region of interest" description="Disordered" evidence="1">
    <location>
        <begin position="29"/>
        <end position="100"/>
    </location>
</feature>
<dbReference type="EMBL" id="ABCS01000016">
    <property type="protein sequence ID" value="EDM79750.1"/>
    <property type="molecule type" value="Genomic_DNA"/>
</dbReference>
<keyword evidence="4" id="KW-0648">Protein biosynthesis</keyword>
<dbReference type="InterPro" id="IPR013320">
    <property type="entry name" value="ConA-like_dom_sf"/>
</dbReference>
<feature type="compositionally biased region" description="Low complexity" evidence="1">
    <location>
        <begin position="52"/>
        <end position="75"/>
    </location>
</feature>
<feature type="compositionally biased region" description="Acidic residues" evidence="1">
    <location>
        <begin position="76"/>
        <end position="93"/>
    </location>
</feature>
<name>A6G2Q0_9BACT</name>
<comment type="caution">
    <text evidence="4">The sequence shown here is derived from an EMBL/GenBank/DDBJ whole genome shotgun (WGS) entry which is preliminary data.</text>
</comment>
<dbReference type="AlphaFoldDB" id="A6G2Q0"/>
<gene>
    <name evidence="4" type="ORF">PPSIR1_31663</name>
</gene>
<dbReference type="InterPro" id="IPR014895">
    <property type="entry name" value="Alginate_lyase_2"/>
</dbReference>
<feature type="domain" description="Alginate lyase 2" evidence="3">
    <location>
        <begin position="104"/>
        <end position="359"/>
    </location>
</feature>
<dbReference type="GO" id="GO:0003743">
    <property type="term" value="F:translation initiation factor activity"/>
    <property type="evidence" value="ECO:0007669"/>
    <property type="project" value="UniProtKB-KW"/>
</dbReference>
<organism evidence="4 5">
    <name type="scientific">Plesiocystis pacifica SIR-1</name>
    <dbReference type="NCBI Taxonomy" id="391625"/>
    <lineage>
        <taxon>Bacteria</taxon>
        <taxon>Pseudomonadati</taxon>
        <taxon>Myxococcota</taxon>
        <taxon>Polyangia</taxon>
        <taxon>Nannocystales</taxon>
        <taxon>Nannocystaceae</taxon>
        <taxon>Plesiocystis</taxon>
    </lineage>
</organism>
<dbReference type="Proteomes" id="UP000005801">
    <property type="component" value="Unassembled WGS sequence"/>
</dbReference>
<dbReference type="STRING" id="391625.PPSIR1_31663"/>
<sequence length="360" mass="38417">MVTWGSTGRHLFVLAGFAFALACATPGDDAAADEADAGHGAGDTSHSDEGSDGSSETSASESESGESETGGSSTDEAGETDTDAGSDTDDDDGGPQPQLPSELLDLTAWKLTLPDASEVKELELAAGFESPSEFYLDEDTGAVVFRCPNHSRSTQNSSYSRTELREMLRAGNTDIPTQGVNANNWVFSSSSPENQAAAGGVDGTSSATLTVDHVSTTGASNEVGRVIVGQIHAPEDEPIRLYYRLLPGHARGSIYFAHEAQGGEQWYEMIGSRDDDAEEPDDGIELGEPWAYRIEVEGDELRVTIEREGKDDVVELVSMADSGFADQWMYFKAGVYNQNNGGDEDDYVQASFYSLVHTHP</sequence>
<keyword evidence="2" id="KW-0732">Signal</keyword>
<evidence type="ECO:0000313" key="5">
    <source>
        <dbReference type="Proteomes" id="UP000005801"/>
    </source>
</evidence>
<reference evidence="4 5" key="1">
    <citation type="submission" date="2007-06" db="EMBL/GenBank/DDBJ databases">
        <authorList>
            <person name="Shimkets L."/>
            <person name="Ferriera S."/>
            <person name="Johnson J."/>
            <person name="Kravitz S."/>
            <person name="Beeson K."/>
            <person name="Sutton G."/>
            <person name="Rogers Y.-H."/>
            <person name="Friedman R."/>
            <person name="Frazier M."/>
            <person name="Venter J.C."/>
        </authorList>
    </citation>
    <scope>NUCLEOTIDE SEQUENCE [LARGE SCALE GENOMIC DNA]</scope>
    <source>
        <strain evidence="4 5">SIR-1</strain>
    </source>
</reference>
<evidence type="ECO:0000259" key="3">
    <source>
        <dbReference type="Pfam" id="PF08787"/>
    </source>
</evidence>
<dbReference type="Pfam" id="PF08787">
    <property type="entry name" value="Alginate_lyase2"/>
    <property type="match status" value="1"/>
</dbReference>
<feature type="chain" id="PRO_5002695058" evidence="2">
    <location>
        <begin position="21"/>
        <end position="360"/>
    </location>
</feature>
<feature type="signal peptide" evidence="2">
    <location>
        <begin position="1"/>
        <end position="20"/>
    </location>
</feature>
<dbReference type="eggNOG" id="COG5297">
    <property type="taxonomic scope" value="Bacteria"/>
</dbReference>
<accession>A6G2Q0</accession>
<dbReference type="SUPFAM" id="SSF49899">
    <property type="entry name" value="Concanavalin A-like lectins/glucanases"/>
    <property type="match status" value="1"/>
</dbReference>
<proteinExistence type="predicted"/>
<keyword evidence="4" id="KW-0396">Initiation factor</keyword>
<dbReference type="Gene3D" id="2.60.120.200">
    <property type="match status" value="1"/>
</dbReference>
<protein>
    <submittedName>
        <fullName evidence="4">Translation initiation factor SUI1</fullName>
    </submittedName>
</protein>
<keyword evidence="5" id="KW-1185">Reference proteome</keyword>